<proteinExistence type="inferred from homology"/>
<evidence type="ECO:0000256" key="3">
    <source>
        <dbReference type="ARBA" id="ARBA00022701"/>
    </source>
</evidence>
<dbReference type="GO" id="GO:0043015">
    <property type="term" value="F:gamma-tubulin binding"/>
    <property type="evidence" value="ECO:0007669"/>
    <property type="project" value="InterPro"/>
</dbReference>
<gene>
    <name evidence="9" type="ORF">E4U56_006455</name>
</gene>
<dbReference type="Pfam" id="PF04130">
    <property type="entry name" value="GCP_C_terminal"/>
    <property type="match status" value="1"/>
</dbReference>
<sequence length="981" mass="109671">MASSHSEADVFAIPDFWKSSKRLKVTNETSTSLIGPDLTHLRDNKLGFLPLAPISLETEGFFKLPDFQPDALEPDRSEDHEANDDASPSPSSSTPPEPTTDVWMEATVPPPPEAACFKTWKVFNTGQAVASAPLFLSEAGAGAYDALLSWPTDSLKLGNTKTPVVQTRAYFASLLSLSLGRGSVFFAKSSNDGTFASVLSEFRVSGYTRQVLHGVEQLAMQCGSTYLQLADYSKSLYTSSSSRCAVALASSINQILCAVEFHITVDGRFPKSLLELQSIIKEASVVLRPLRALAARIPSECSDEDVLTLVFQEASSHESNEAHVRNTLCEILRRVSVPWIESVEEWLGTRHETGLPFSKSSFGENKTFVKVDTEISTDDFGREVQDVDFRLDVDKVPSFLPIDVAQSMFETGRNLRFIRAYHPDHPLSRPGVISANMPPKAEWQFDWDAVRRLEERVEQYRKNMLLTLQQSRLDLSFQPSTSSSFNSQELRRNFEFNLFEVDENVLEQRLLESMTHLDQPLSTQSQSYGDSFDRLVRVRSSRGDGKEETESRAASSDNTPHWSLVALLSFGVIASAQADIVNRESLRLLFEKHDLQSHLNLHRDFQLLRNGLFCSRLSHALFDPDLETAERRTGVAMQGGVMGLRLGGRDTWPPASSELRLALMGVLSEAFEASPGEWSNLSKTADSDGPVLPGDLSFAVRDLSEEEIDKCMDPDTLEALDFLRLSYTTPPELASIITPLHLMHYDRIFKLLLRTLRMLYIVNQLYRDTNSRSNTWFEDNASYRFVRESQHFVSSIVSYFLDSGIALPWQAFDRTLDSLRSRLNGREPCPGDKAAATFSPTEVRDMHSLVLERIMFSLFLRKRQQPVLKLLEEIFAMILAYAKRARLLALGRVDDEGGAASADEHKLKTAKSYAELRKKLQVFITVCRGLSEKARVSRASGKRIKSAGAGILEEYGVGVSDDSLVAQLLTKLDLGGYYCSY</sequence>
<dbReference type="FunFam" id="1.20.120.1900:FF:000013">
    <property type="entry name" value="Spindle pole body component"/>
    <property type="match status" value="1"/>
</dbReference>
<reference evidence="9" key="1">
    <citation type="journal article" date="2020" name="bioRxiv">
        <title>Whole genome comparisons of ergot fungi reveals the divergence and evolution of species within the genus Claviceps are the result of varying mechanisms driving genome evolution and host range expansion.</title>
        <authorList>
            <person name="Wyka S.A."/>
            <person name="Mondo S.J."/>
            <person name="Liu M."/>
            <person name="Dettman J."/>
            <person name="Nalam V."/>
            <person name="Broders K.D."/>
        </authorList>
    </citation>
    <scope>NUCLEOTIDE SEQUENCE</scope>
    <source>
        <strain evidence="9">CCC 1102</strain>
    </source>
</reference>
<comment type="subcellular location">
    <subcellularLocation>
        <location evidence="5">Cytoplasm</location>
        <location evidence="5">Cytoskeleton</location>
        <location evidence="5">Microtubule organizing center</location>
    </subcellularLocation>
</comment>
<dbReference type="GO" id="GO:0051321">
    <property type="term" value="P:meiotic cell cycle"/>
    <property type="evidence" value="ECO:0007669"/>
    <property type="project" value="TreeGrafter"/>
</dbReference>
<evidence type="ECO:0000256" key="5">
    <source>
        <dbReference type="RuleBase" id="RU363050"/>
    </source>
</evidence>
<dbReference type="InterPro" id="IPR042241">
    <property type="entry name" value="GCP_C_sf"/>
</dbReference>
<dbReference type="InterPro" id="IPR041470">
    <property type="entry name" value="GCP_N"/>
</dbReference>
<dbReference type="GO" id="GO:0007020">
    <property type="term" value="P:microtubule nucleation"/>
    <property type="evidence" value="ECO:0007669"/>
    <property type="project" value="InterPro"/>
</dbReference>
<keyword evidence="3 5" id="KW-0493">Microtubule</keyword>
<dbReference type="OrthoDB" id="775571at2759"/>
<evidence type="ECO:0000313" key="10">
    <source>
        <dbReference type="Proteomes" id="UP000784919"/>
    </source>
</evidence>
<dbReference type="GO" id="GO:0000930">
    <property type="term" value="C:gamma-tubulin complex"/>
    <property type="evidence" value="ECO:0007669"/>
    <property type="project" value="TreeGrafter"/>
</dbReference>
<dbReference type="GO" id="GO:0005874">
    <property type="term" value="C:microtubule"/>
    <property type="evidence" value="ECO:0007669"/>
    <property type="project" value="UniProtKB-KW"/>
</dbReference>
<dbReference type="GO" id="GO:0000278">
    <property type="term" value="P:mitotic cell cycle"/>
    <property type="evidence" value="ECO:0007669"/>
    <property type="project" value="TreeGrafter"/>
</dbReference>
<dbReference type="GO" id="GO:0005816">
    <property type="term" value="C:spindle pole body"/>
    <property type="evidence" value="ECO:0007669"/>
    <property type="project" value="UniProtKB-ARBA"/>
</dbReference>
<dbReference type="PANTHER" id="PTHR19302">
    <property type="entry name" value="GAMMA TUBULIN COMPLEX PROTEIN"/>
    <property type="match status" value="1"/>
</dbReference>
<comment type="caution">
    <text evidence="9">The sequence shown here is derived from an EMBL/GenBank/DDBJ whole genome shotgun (WGS) entry which is preliminary data.</text>
</comment>
<name>A0A9P7MX93_9HYPO</name>
<dbReference type="Pfam" id="PF17681">
    <property type="entry name" value="GCP_N_terminal"/>
    <property type="match status" value="1"/>
</dbReference>
<feature type="domain" description="Gamma tubulin complex component C-terminal" evidence="7">
    <location>
        <begin position="595"/>
        <end position="978"/>
    </location>
</feature>
<dbReference type="InterPro" id="IPR007259">
    <property type="entry name" value="GCP"/>
</dbReference>
<evidence type="ECO:0000256" key="4">
    <source>
        <dbReference type="ARBA" id="ARBA00023212"/>
    </source>
</evidence>
<dbReference type="GO" id="GO:0051225">
    <property type="term" value="P:spindle assembly"/>
    <property type="evidence" value="ECO:0007669"/>
    <property type="project" value="TreeGrafter"/>
</dbReference>
<dbReference type="InterPro" id="IPR040457">
    <property type="entry name" value="GCP_C"/>
</dbReference>
<comment type="similarity">
    <text evidence="1 5">Belongs to the TUBGCP family.</text>
</comment>
<dbReference type="AlphaFoldDB" id="A0A9P7MX93"/>
<protein>
    <recommendedName>
        <fullName evidence="5">Spindle pole body component</fullName>
    </recommendedName>
</protein>
<evidence type="ECO:0000256" key="6">
    <source>
        <dbReference type="SAM" id="MobiDB-lite"/>
    </source>
</evidence>
<keyword evidence="2 5" id="KW-0963">Cytoplasm</keyword>
<accession>A0A9P7MX93</accession>
<dbReference type="PANTHER" id="PTHR19302:SF70">
    <property type="entry name" value="GAMMA-TUBULIN COMPLEX COMPONENT 6"/>
    <property type="match status" value="1"/>
</dbReference>
<feature type="domain" description="Gamma tubulin complex component protein N-terminal" evidence="8">
    <location>
        <begin position="174"/>
        <end position="431"/>
    </location>
</feature>
<dbReference type="GO" id="GO:0000922">
    <property type="term" value="C:spindle pole"/>
    <property type="evidence" value="ECO:0007669"/>
    <property type="project" value="InterPro"/>
</dbReference>
<feature type="region of interest" description="Disordered" evidence="6">
    <location>
        <begin position="65"/>
        <end position="104"/>
    </location>
</feature>
<dbReference type="EMBL" id="SRPS01000052">
    <property type="protein sequence ID" value="KAG5971944.1"/>
    <property type="molecule type" value="Genomic_DNA"/>
</dbReference>
<organism evidence="9 10">
    <name type="scientific">Claviceps arundinis</name>
    <dbReference type="NCBI Taxonomy" id="1623583"/>
    <lineage>
        <taxon>Eukaryota</taxon>
        <taxon>Fungi</taxon>
        <taxon>Dikarya</taxon>
        <taxon>Ascomycota</taxon>
        <taxon>Pezizomycotina</taxon>
        <taxon>Sordariomycetes</taxon>
        <taxon>Hypocreomycetidae</taxon>
        <taxon>Hypocreales</taxon>
        <taxon>Clavicipitaceae</taxon>
        <taxon>Claviceps</taxon>
    </lineage>
</organism>
<evidence type="ECO:0000256" key="2">
    <source>
        <dbReference type="ARBA" id="ARBA00022490"/>
    </source>
</evidence>
<evidence type="ECO:0000259" key="7">
    <source>
        <dbReference type="Pfam" id="PF04130"/>
    </source>
</evidence>
<evidence type="ECO:0000259" key="8">
    <source>
        <dbReference type="Pfam" id="PF17681"/>
    </source>
</evidence>
<dbReference type="Gene3D" id="1.20.120.1900">
    <property type="entry name" value="Gamma-tubulin complex, C-terminal domain"/>
    <property type="match status" value="1"/>
</dbReference>
<keyword evidence="4 5" id="KW-0206">Cytoskeleton</keyword>
<dbReference type="Proteomes" id="UP000784919">
    <property type="component" value="Unassembled WGS sequence"/>
</dbReference>
<evidence type="ECO:0000256" key="1">
    <source>
        <dbReference type="ARBA" id="ARBA00010337"/>
    </source>
</evidence>
<dbReference type="GO" id="GO:0031122">
    <property type="term" value="P:cytoplasmic microtubule organization"/>
    <property type="evidence" value="ECO:0007669"/>
    <property type="project" value="TreeGrafter"/>
</dbReference>
<dbReference type="GO" id="GO:0051011">
    <property type="term" value="F:microtubule minus-end binding"/>
    <property type="evidence" value="ECO:0007669"/>
    <property type="project" value="TreeGrafter"/>
</dbReference>
<evidence type="ECO:0000313" key="9">
    <source>
        <dbReference type="EMBL" id="KAG5971944.1"/>
    </source>
</evidence>